<organism evidence="1 2">
    <name type="scientific">Alkalihalobacillus trypoxylicola</name>
    <dbReference type="NCBI Taxonomy" id="519424"/>
    <lineage>
        <taxon>Bacteria</taxon>
        <taxon>Bacillati</taxon>
        <taxon>Bacillota</taxon>
        <taxon>Bacilli</taxon>
        <taxon>Bacillales</taxon>
        <taxon>Bacillaceae</taxon>
        <taxon>Alkalihalobacillus</taxon>
    </lineage>
</organism>
<evidence type="ECO:0000313" key="1">
    <source>
        <dbReference type="EMBL" id="KYG34889.1"/>
    </source>
</evidence>
<sequence length="64" mass="7714">MEKEEIVNQLQALRNNEVPSILVQKERFLMFREILMEQEDKQSFRGNAQHKGNIEYTYEPGWTK</sequence>
<dbReference type="STRING" id="519424.AZF04_00725"/>
<dbReference type="RefSeq" id="WP_061947143.1">
    <property type="nucleotide sequence ID" value="NZ_LTAO01000001.1"/>
</dbReference>
<dbReference type="OrthoDB" id="2455488at2"/>
<comment type="caution">
    <text evidence="1">The sequence shown here is derived from an EMBL/GenBank/DDBJ whole genome shotgun (WGS) entry which is preliminary data.</text>
</comment>
<gene>
    <name evidence="1" type="ORF">AZF04_00725</name>
</gene>
<evidence type="ECO:0000313" key="2">
    <source>
        <dbReference type="Proteomes" id="UP000075806"/>
    </source>
</evidence>
<dbReference type="EMBL" id="LTAO01000001">
    <property type="protein sequence ID" value="KYG34889.1"/>
    <property type="molecule type" value="Genomic_DNA"/>
</dbReference>
<keyword evidence="2" id="KW-1185">Reference proteome</keyword>
<name>A0A162F6E1_9BACI</name>
<dbReference type="AlphaFoldDB" id="A0A162F6E1"/>
<proteinExistence type="predicted"/>
<protein>
    <submittedName>
        <fullName evidence="1">Uncharacterized protein</fullName>
    </submittedName>
</protein>
<reference evidence="1" key="1">
    <citation type="submission" date="2016-02" db="EMBL/GenBank/DDBJ databases">
        <title>Genome sequence of Bacillus trypoxylicola KCTC 13244(T).</title>
        <authorList>
            <person name="Jeong H."/>
            <person name="Park S.-H."/>
            <person name="Choi S.-K."/>
        </authorList>
    </citation>
    <scope>NUCLEOTIDE SEQUENCE [LARGE SCALE GENOMIC DNA]</scope>
    <source>
        <strain evidence="1">KCTC 13244</strain>
    </source>
</reference>
<dbReference type="Proteomes" id="UP000075806">
    <property type="component" value="Unassembled WGS sequence"/>
</dbReference>
<accession>A0A162F6E1</accession>